<dbReference type="Proteomes" id="UP000251993">
    <property type="component" value="Plasmid unnamed2"/>
</dbReference>
<evidence type="ECO:0000313" key="1">
    <source>
        <dbReference type="EMBL" id="AXE21851.1"/>
    </source>
</evidence>
<reference evidence="1 2" key="1">
    <citation type="submission" date="2018-07" db="EMBL/GenBank/DDBJ databases">
        <title>Genome sequencing of Runella.</title>
        <authorList>
            <person name="Baek M.-G."/>
            <person name="Yi H."/>
        </authorList>
    </citation>
    <scope>NUCLEOTIDE SEQUENCE [LARGE SCALE GENOMIC DNA]</scope>
    <source>
        <strain evidence="1 2">HYN0085</strain>
        <plasmid evidence="1 2">unnamed2</plasmid>
    </source>
</reference>
<proteinExistence type="predicted"/>
<dbReference type="RefSeq" id="WP_114070591.1">
    <property type="nucleotide sequence ID" value="NZ_CP030852.1"/>
</dbReference>
<accession>A0A344TT80</accession>
<dbReference type="Pfam" id="PF13618">
    <property type="entry name" value="Gluconate_2-dh3"/>
    <property type="match status" value="1"/>
</dbReference>
<gene>
    <name evidence="1" type="ORF">DR864_28705</name>
</gene>
<dbReference type="KEGG" id="run:DR864_28705"/>
<geneLocation type="plasmid" evidence="1 2">
    <name>unnamed2</name>
</geneLocation>
<protein>
    <submittedName>
        <fullName evidence="1">Gluconate 2-dehydrogenase subunit 3 family protein</fullName>
    </submittedName>
</protein>
<name>A0A344TT80_9BACT</name>
<keyword evidence="2" id="KW-1185">Reference proteome</keyword>
<dbReference type="AlphaFoldDB" id="A0A344TT80"/>
<dbReference type="InterPro" id="IPR027056">
    <property type="entry name" value="Gluconate_2DH_su3"/>
</dbReference>
<sequence length="202" mass="22908">MNRREAISHVAILMGGAFSAPTLLAMEHRDNTAFTKSGSVSFQLNDTQRQIVAEVAEMIIPKTDTAGAKEADVPAFIELMLKDCYRQPEQLSFLEGVQQLQTAGFLTENEARRSEILHKIENETKELMKAYNVQQSKMGDNEDRELMKTQVKGLPFWRLMKELTLLGYFTSEVGIKGSFEYVPIPGKLEEVKLKPNQKIYAY</sequence>
<keyword evidence="1" id="KW-0614">Plasmid</keyword>
<organism evidence="1 2">
    <name type="scientific">Runella rosea</name>
    <dbReference type="NCBI Taxonomy" id="2259595"/>
    <lineage>
        <taxon>Bacteria</taxon>
        <taxon>Pseudomonadati</taxon>
        <taxon>Bacteroidota</taxon>
        <taxon>Cytophagia</taxon>
        <taxon>Cytophagales</taxon>
        <taxon>Spirosomataceae</taxon>
        <taxon>Runella</taxon>
    </lineage>
</organism>
<evidence type="ECO:0000313" key="2">
    <source>
        <dbReference type="Proteomes" id="UP000251993"/>
    </source>
</evidence>
<dbReference type="OrthoDB" id="6385145at2"/>
<dbReference type="EMBL" id="CP030852">
    <property type="protein sequence ID" value="AXE21851.1"/>
    <property type="molecule type" value="Genomic_DNA"/>
</dbReference>